<dbReference type="STRING" id="74649.A0A2P6RRP6"/>
<dbReference type="Gramene" id="PRQ49106">
    <property type="protein sequence ID" value="PRQ49106"/>
    <property type="gene ID" value="RchiOBHm_Chr2g0118221"/>
</dbReference>
<comment type="caution">
    <text evidence="3">The sequence shown here is derived from an EMBL/GenBank/DDBJ whole genome shotgun (WGS) entry which is preliminary data.</text>
</comment>
<proteinExistence type="predicted"/>
<keyword evidence="4" id="KW-1185">Reference proteome</keyword>
<sequence>MADSGANPKQRQPKKNKKKRKQSGPQESERPPKTNRTNSSENENEPQDQNFEVGKAEKPNQGGPWRNLELILSIQNRELDLHKKVELAHGFVMSRVKEEGGSSDEDNQAVNMSRLVIFVSDWIQSLLISEGNKVESGGEKHQAEVIYTYLDLRCWEIFKFCLEESLKLNVLLSFSRNLLRSICWIARSALSLLNKKIIGEGLQLYTTVLDCISLVFSSQEGFSNENLDMWIITVSSVLDLGHKFYSEAPVGGNEGVFVFRFLCLVLEPFARFLRAHAARKDGFRDFSNKLLEPLLHLLGLLHLQIGGSNPGWRRNLLKLVEDVLSHGLYHPLHIDGFLSLCSTEKDTTSNERTVSVVRDVNPPVPESGCWCGLIPGWMGLSKCGTKSGNQLLALNNQPFNSILRKSKDSKTINQSYHRHLFDKVEGILAAKNAFAVESIGVLFHLLIDQVKKLKRDSALTASTKMMGKSEGSRQLEDCSLGQTSMMSSESRIVEKNYCSTSFNPGTRKSLHDFFVLIMEPLLLEINGFLETKLKVGPELLDIHCTLKAINNVLSVFMHEKIYVRTEDASEGASRNFLKKVYNIIISLSSDLIQLSVTHLDSFTLIASEVLSAVGYLLEIEYDVLENDLVSLWLMILSYWAIGLSLVDSPDRCTLFSKITAIGCQLIMLYSQLRQVNNTIFALCKAIRVINLHNSDGELNYTRFVIPFHGEEYAKAVEMLLSAHEFKIAIHKAMKSIPEGQASRCIRQLTLDISESVEWMKVSCSEADEKEFSECHLSSLHSFNLEAELFGRGLSEIYALFLESLIVTTGNCNLLGASIKELIRVIFPCMSNLVGPQQEDAVNKFLWSVAVKDSDNVIARNKNKYLIFGVSTYWVVLFFFRLYTSSRCLYRQAAILMPPDLSRKMSAEMGDSFSSFSGRDWMEMSDWINGGFFSWIVQPSASLLSVIQSVSNIFCKDRAADSCPLTYVMHAIACERLVDLNSRIKSFEYLIKNGDNLVQIAEISSLRQEAAGLTGFMMEHLSLVSEDQQQIFISADTTNNKMVNYESDEWDFSICSVNKKSLPTALWWVVCQNINAWCPHASKKDLKRFLSLLIHTSIPYERSSFGVVIEHKNHEADRLKIVALHQISSQCFIDSSLYEQRFVRRYFAKRFCRALEKSTLPFISDFPSGNVKFKSSPNWPNVLSDLENSSLAISCNKLNVFDCSSASSCTGQNSQPSTIMKFTACQSLLNLLSCMPKGHLDTRSFSRYVTSILNLERIIVGGLLDYQNASYSTYYYELFRLFVSCRKALRCIITACEETVASRTSDTVLFEDLFPVSWLYKSVHMVAGLQESFSKDIYHQVHDMILALMDHTFYVFLTLNKYQSNHAVRFLEVAELNFGCAQEQRSLLNSSNYFEAWKSVNIVAKMLKEQMQILLVNVKNGICNGKEEVSVDALNLNKFASIISCFSGFLWGLACVVIDTDGRNSDEKAKLSRWKLEPISELNLCIKVFEEISSLLLQMFILDDNQQSTAICHAYNLQKSGYNVDLLGAEKIFPDGSDTDTDMACGGLQDESAVAVTCSASSDICDDSVIGSVHRRRPCLKDANSVVSVLTAVDSFELQFLNKPLFRSMLKGDFPNAAFLLRQLLIASSAILRLNLHIKSAPMLSSLVHKFAGIMQVLLLESADPIQVPHVYYFVCLDGVLKYLEELGNHFPLSNPASSRDLFDKMVQLQLRALGKCITLQGKRATLASHETSTNTPIGERRFSEASSFSVWEYLLDEFKARLRSSFAVFIKKSTELHLQSAVQAIERALVGVREGCTVRYDICAGNEDGGKVSSIVASGIDCLDLVLEFVSGRNLIVVKKYIQRLIACMFNVILHLQSPLIFYERFTQSKDDSNPDPGTVILMCVDVLARISGKHAIYKMDLWHVAHSLRIPSALFQDFHLLKDSKRPVPNDSSASLNNQPSDPVASVHVSGIDRQYSIGLYSACCRLLHNVVKHHKSECEGYVALLQASVRVLLYCLETLDAVVVAREGFFSWEVEEGVKCACFLRRIYEELRHQKEVFGPHCYHFLAYYIRVYSGYGPRKTGIKREIDEALRPGVYALIDVCSPDDLQRLHTTFGEGPCRNTLATLKHDYELNFQYQGKV</sequence>
<name>A0A2P6RRP6_ROSCH</name>
<protein>
    <submittedName>
        <fullName evidence="3">Putative nucleolar 27S pre-rRNA processing, Urb2/Npa2</fullName>
    </submittedName>
</protein>
<dbReference type="PANTHER" id="PTHR15682:SF2">
    <property type="entry name" value="UNHEALTHY RIBOSOME BIOGENESIS PROTEIN 2 HOMOLOG"/>
    <property type="match status" value="1"/>
</dbReference>
<evidence type="ECO:0000259" key="2">
    <source>
        <dbReference type="Pfam" id="PF10441"/>
    </source>
</evidence>
<dbReference type="Pfam" id="PF10441">
    <property type="entry name" value="Urb2"/>
    <property type="match status" value="1"/>
</dbReference>
<dbReference type="InterPro" id="IPR018849">
    <property type="entry name" value="Urb2/Npa2_C"/>
</dbReference>
<accession>A0A2P6RRP6</accession>
<feature type="region of interest" description="Disordered" evidence="1">
    <location>
        <begin position="1"/>
        <end position="64"/>
    </location>
</feature>
<evidence type="ECO:0000256" key="1">
    <source>
        <dbReference type="SAM" id="MobiDB-lite"/>
    </source>
</evidence>
<dbReference type="GO" id="GO:0042254">
    <property type="term" value="P:ribosome biogenesis"/>
    <property type="evidence" value="ECO:0007669"/>
    <property type="project" value="TreeGrafter"/>
</dbReference>
<evidence type="ECO:0000313" key="4">
    <source>
        <dbReference type="Proteomes" id="UP000238479"/>
    </source>
</evidence>
<dbReference type="EMBL" id="PDCK01000040">
    <property type="protein sequence ID" value="PRQ49106.1"/>
    <property type="molecule type" value="Genomic_DNA"/>
</dbReference>
<dbReference type="PANTHER" id="PTHR15682">
    <property type="entry name" value="UNHEALTHY RIBOSOME BIOGENESIS PROTEIN 2 HOMOLOG"/>
    <property type="match status" value="1"/>
</dbReference>
<dbReference type="OMA" id="KSECERD"/>
<dbReference type="OrthoDB" id="160374at2759"/>
<organism evidence="3 4">
    <name type="scientific">Rosa chinensis</name>
    <name type="common">China rose</name>
    <dbReference type="NCBI Taxonomy" id="74649"/>
    <lineage>
        <taxon>Eukaryota</taxon>
        <taxon>Viridiplantae</taxon>
        <taxon>Streptophyta</taxon>
        <taxon>Embryophyta</taxon>
        <taxon>Tracheophyta</taxon>
        <taxon>Spermatophyta</taxon>
        <taxon>Magnoliopsida</taxon>
        <taxon>eudicotyledons</taxon>
        <taxon>Gunneridae</taxon>
        <taxon>Pentapetalae</taxon>
        <taxon>rosids</taxon>
        <taxon>fabids</taxon>
        <taxon>Rosales</taxon>
        <taxon>Rosaceae</taxon>
        <taxon>Rosoideae</taxon>
        <taxon>Rosoideae incertae sedis</taxon>
        <taxon>Rosa</taxon>
    </lineage>
</organism>
<evidence type="ECO:0000313" key="3">
    <source>
        <dbReference type="EMBL" id="PRQ49106.1"/>
    </source>
</evidence>
<reference evidence="3 4" key="1">
    <citation type="journal article" date="2018" name="Nat. Genet.">
        <title>The Rosa genome provides new insights in the design of modern roses.</title>
        <authorList>
            <person name="Bendahmane M."/>
        </authorList>
    </citation>
    <scope>NUCLEOTIDE SEQUENCE [LARGE SCALE GENOMIC DNA]</scope>
    <source>
        <strain evidence="4">cv. Old Blush</strain>
    </source>
</reference>
<feature type="compositionally biased region" description="Basic residues" evidence="1">
    <location>
        <begin position="11"/>
        <end position="22"/>
    </location>
</feature>
<dbReference type="GO" id="GO:0005730">
    <property type="term" value="C:nucleolus"/>
    <property type="evidence" value="ECO:0007669"/>
    <property type="project" value="TreeGrafter"/>
</dbReference>
<dbReference type="Proteomes" id="UP000238479">
    <property type="component" value="Chromosome 2"/>
</dbReference>
<feature type="domain" description="Nucleolar 27S pre-rRNA processing Urb2/Npa2 C-terminal" evidence="2">
    <location>
        <begin position="1883"/>
        <end position="2121"/>
    </location>
</feature>
<gene>
    <name evidence="3" type="ORF">RchiOBHm_Chr2g0118221</name>
</gene>
<dbReference type="InterPro" id="IPR052609">
    <property type="entry name" value="Ribosome_Biogenesis_Reg"/>
</dbReference>